<reference evidence="4 5" key="1">
    <citation type="journal article" date="2016" name="Genome Announc.">
        <title>Genome Sequence of Madurella mycetomatis mm55, Isolated from a Human Mycetoma Case in Sudan.</title>
        <authorList>
            <person name="Smit S."/>
            <person name="Derks M.F."/>
            <person name="Bervoets S."/>
            <person name="Fahal A."/>
            <person name="van Leeuwen W."/>
            <person name="van Belkum A."/>
            <person name="van de Sande W.W."/>
        </authorList>
    </citation>
    <scope>NUCLEOTIDE SEQUENCE [LARGE SCALE GENOMIC DNA]</scope>
    <source>
        <strain evidence="5">mm55</strain>
    </source>
</reference>
<evidence type="ECO:0000256" key="2">
    <source>
        <dbReference type="ARBA" id="ARBA00022553"/>
    </source>
</evidence>
<keyword evidence="1" id="KW-0596">Phosphopantetheine</keyword>
<dbReference type="SUPFAM" id="SSF51735">
    <property type="entry name" value="NAD(P)-binding Rossmann-fold domains"/>
    <property type="match status" value="1"/>
</dbReference>
<proteinExistence type="predicted"/>
<dbReference type="InterPro" id="IPR013120">
    <property type="entry name" value="FAR_NAD-bd"/>
</dbReference>
<evidence type="ECO:0000313" key="4">
    <source>
        <dbReference type="EMBL" id="KXX81179.1"/>
    </source>
</evidence>
<evidence type="ECO:0000256" key="1">
    <source>
        <dbReference type="ARBA" id="ARBA00022450"/>
    </source>
</evidence>
<organism evidence="4 5">
    <name type="scientific">Madurella mycetomatis</name>
    <dbReference type="NCBI Taxonomy" id="100816"/>
    <lineage>
        <taxon>Eukaryota</taxon>
        <taxon>Fungi</taxon>
        <taxon>Dikarya</taxon>
        <taxon>Ascomycota</taxon>
        <taxon>Pezizomycotina</taxon>
        <taxon>Sordariomycetes</taxon>
        <taxon>Sordariomycetidae</taxon>
        <taxon>Sordariales</taxon>
        <taxon>Sordariales incertae sedis</taxon>
        <taxon>Madurella</taxon>
    </lineage>
</organism>
<comment type="caution">
    <text evidence="4">The sequence shown here is derived from an EMBL/GenBank/DDBJ whole genome shotgun (WGS) entry which is preliminary data.</text>
</comment>
<dbReference type="OrthoDB" id="429813at2759"/>
<evidence type="ECO:0000313" key="5">
    <source>
        <dbReference type="Proteomes" id="UP000078237"/>
    </source>
</evidence>
<keyword evidence="5" id="KW-1185">Reference proteome</keyword>
<name>A0A175WCF5_9PEZI</name>
<dbReference type="Proteomes" id="UP000078237">
    <property type="component" value="Unassembled WGS sequence"/>
</dbReference>
<feature type="domain" description="Thioester reductase (TE)" evidence="3">
    <location>
        <begin position="58"/>
        <end position="195"/>
    </location>
</feature>
<dbReference type="VEuPathDB" id="FungiDB:MMYC01_201572"/>
<sequence length="242" mass="26588">MSTLLQDSEKLANEYALSGQIDWTQETALQPELESAALQWPASSAMMPNTQPPRVIVLTGTTGFLEQHLLRALLQQDGVDKVICIANRNMTAERRRVLLNNSDNNNRVKCLEGGLCSPRLDLSQEDTARIFRTPDCQDEADTVVHNGADVSHLGTYASVRAANVGSTKQLAALCLPRRLPLHYVSTTSIAMYQPAHVGDGEAGVVFVHEPGDVGIEVASIREYLNQELGREQNLNFPRLLRG</sequence>
<accession>A0A175WCF5</accession>
<protein>
    <submittedName>
        <fullName evidence="4">Polyketide synthase-nonribosomal peptide synthetase</fullName>
    </submittedName>
</protein>
<dbReference type="PANTHER" id="PTHR44845">
    <property type="entry name" value="CARRIER DOMAIN-CONTAINING PROTEIN"/>
    <property type="match status" value="1"/>
</dbReference>
<evidence type="ECO:0000259" key="3">
    <source>
        <dbReference type="Pfam" id="PF07993"/>
    </source>
</evidence>
<dbReference type="PANTHER" id="PTHR44845:SF6">
    <property type="entry name" value="BETA-ALANINE-ACTIVATING ENZYME"/>
    <property type="match status" value="1"/>
</dbReference>
<dbReference type="InterPro" id="IPR036291">
    <property type="entry name" value="NAD(P)-bd_dom_sf"/>
</dbReference>
<dbReference type="AlphaFoldDB" id="A0A175WCF5"/>
<dbReference type="EMBL" id="LCTW02000041">
    <property type="protein sequence ID" value="KXX81179.1"/>
    <property type="molecule type" value="Genomic_DNA"/>
</dbReference>
<gene>
    <name evidence="4" type="ORF">MMYC01_201572</name>
</gene>
<dbReference type="Pfam" id="PF07993">
    <property type="entry name" value="NAD_binding_4"/>
    <property type="match status" value="1"/>
</dbReference>
<keyword evidence="2" id="KW-0597">Phosphoprotein</keyword>
<dbReference type="Gene3D" id="3.40.50.720">
    <property type="entry name" value="NAD(P)-binding Rossmann-like Domain"/>
    <property type="match status" value="1"/>
</dbReference>